<dbReference type="GeneTree" id="ENSGT00910000147434"/>
<keyword evidence="2" id="KW-1185">Reference proteome</keyword>
<dbReference type="AlphaFoldDB" id="A0A8C6EXA7"/>
<accession>A0A8C6EXA7</accession>
<dbReference type="Proteomes" id="UP000694407">
    <property type="component" value="Unplaced"/>
</dbReference>
<evidence type="ECO:0000313" key="1">
    <source>
        <dbReference type="Ensembl" id="ENSMMMP00000021935.1"/>
    </source>
</evidence>
<organism evidence="1 2">
    <name type="scientific">Marmota marmota marmota</name>
    <name type="common">Alpine marmot</name>
    <dbReference type="NCBI Taxonomy" id="9994"/>
    <lineage>
        <taxon>Eukaryota</taxon>
        <taxon>Metazoa</taxon>
        <taxon>Chordata</taxon>
        <taxon>Craniata</taxon>
        <taxon>Vertebrata</taxon>
        <taxon>Euteleostomi</taxon>
        <taxon>Mammalia</taxon>
        <taxon>Eutheria</taxon>
        <taxon>Euarchontoglires</taxon>
        <taxon>Glires</taxon>
        <taxon>Rodentia</taxon>
        <taxon>Sciuromorpha</taxon>
        <taxon>Sciuridae</taxon>
        <taxon>Xerinae</taxon>
        <taxon>Marmotini</taxon>
        <taxon>Marmota</taxon>
    </lineage>
</organism>
<name>A0A8C6EXA7_MARMA</name>
<reference evidence="1" key="1">
    <citation type="submission" date="2025-08" db="UniProtKB">
        <authorList>
            <consortium name="Ensembl"/>
        </authorList>
    </citation>
    <scope>IDENTIFICATION</scope>
</reference>
<evidence type="ECO:0000313" key="2">
    <source>
        <dbReference type="Proteomes" id="UP000694407"/>
    </source>
</evidence>
<dbReference type="Ensembl" id="ENSMMMT00000024880.1">
    <property type="protein sequence ID" value="ENSMMMP00000021935.1"/>
    <property type="gene ID" value="ENSMMMG00000019303.1"/>
</dbReference>
<sequence length="144" mass="15783">MAGSEMVDVTRLQNCMQLLVVSTHPDPALSGLYGVRSSLTLGFSLFTLSKETEEKDIKCSIVSVSAQVFPGSTTVVSYLHVSNIFNSEVFLNLSHYKNAVSLGKGPRLVVCYFPGVLYHFDGTFHVSESLSPHVSKVRYIVHGK</sequence>
<protein>
    <submittedName>
        <fullName evidence="1">Uncharacterized protein</fullName>
    </submittedName>
</protein>
<proteinExistence type="predicted"/>
<reference evidence="1" key="2">
    <citation type="submission" date="2025-09" db="UniProtKB">
        <authorList>
            <consortium name="Ensembl"/>
        </authorList>
    </citation>
    <scope>IDENTIFICATION</scope>
</reference>